<evidence type="ECO:0000313" key="2">
    <source>
        <dbReference type="Proteomes" id="UP000323144"/>
    </source>
</evidence>
<dbReference type="InterPro" id="IPR027417">
    <property type="entry name" value="P-loop_NTPase"/>
</dbReference>
<name>A0A5B9Y536_9MOLU</name>
<proteinExistence type="predicted"/>
<dbReference type="SUPFAM" id="SSF52540">
    <property type="entry name" value="P-loop containing nucleoside triphosphate hydrolases"/>
    <property type="match status" value="1"/>
</dbReference>
<dbReference type="InterPro" id="IPR052922">
    <property type="entry name" value="Cytidylate_Kinase-2"/>
</dbReference>
<dbReference type="PANTHER" id="PTHR37816">
    <property type="entry name" value="YALI0E33011P"/>
    <property type="match status" value="1"/>
</dbReference>
<evidence type="ECO:0000313" key="1">
    <source>
        <dbReference type="EMBL" id="QEH61816.1"/>
    </source>
</evidence>
<reference evidence="1 2" key="1">
    <citation type="submission" date="2019-08" db="EMBL/GenBank/DDBJ databases">
        <title>Complete genome sequence of Spiroplasma chinense CCH (DSM 19755).</title>
        <authorList>
            <person name="Shen H.-Y."/>
            <person name="Lin Y.-C."/>
            <person name="Chou L."/>
            <person name="Kuo C.-H."/>
        </authorList>
    </citation>
    <scope>NUCLEOTIDE SEQUENCE [LARGE SCALE GENOMIC DNA]</scope>
    <source>
        <strain evidence="1 2">CCH</strain>
    </source>
</reference>
<dbReference type="Gene3D" id="3.40.50.300">
    <property type="entry name" value="P-loop containing nucleotide triphosphate hydrolases"/>
    <property type="match status" value="1"/>
</dbReference>
<evidence type="ECO:0008006" key="3">
    <source>
        <dbReference type="Google" id="ProtNLM"/>
    </source>
</evidence>
<sequence length="171" mass="20030">MKIQILGLGCSGKTVLAKYLSKKLGLTYIDASKYLEIENVGQRFDKYAKDILMYDSWIVDGHTGEWMIGSFYKSDYIICIDISDEDLIARVNELELRNDLFLNKNIKIDDKYNEQYYNKVTDLEYLKKQREEIKIRLEITKAKILLIDGTKSLKQNYYKILEFLVNNGEGK</sequence>
<dbReference type="Proteomes" id="UP000323144">
    <property type="component" value="Chromosome"/>
</dbReference>
<keyword evidence="2" id="KW-1185">Reference proteome</keyword>
<dbReference type="RefSeq" id="WP_166508201.1">
    <property type="nucleotide sequence ID" value="NZ_CP043026.1"/>
</dbReference>
<protein>
    <recommendedName>
        <fullName evidence="3">Shikimate kinase</fullName>
    </recommendedName>
</protein>
<dbReference type="EMBL" id="CP043026">
    <property type="protein sequence ID" value="QEH61816.1"/>
    <property type="molecule type" value="Genomic_DNA"/>
</dbReference>
<dbReference type="KEGG" id="schi:SCHIN_v1c06190"/>
<dbReference type="AlphaFoldDB" id="A0A5B9Y536"/>
<dbReference type="PANTHER" id="PTHR37816:SF2">
    <property type="entry name" value="DNA TOPOLOGY MODULATION PROTEIN FLAR-RELATED PROTEIN"/>
    <property type="match status" value="1"/>
</dbReference>
<organism evidence="1 2">
    <name type="scientific">Spiroplasma chinense</name>
    <dbReference type="NCBI Taxonomy" id="216932"/>
    <lineage>
        <taxon>Bacteria</taxon>
        <taxon>Bacillati</taxon>
        <taxon>Mycoplasmatota</taxon>
        <taxon>Mollicutes</taxon>
        <taxon>Entomoplasmatales</taxon>
        <taxon>Spiroplasmataceae</taxon>
        <taxon>Spiroplasma</taxon>
    </lineage>
</organism>
<accession>A0A5B9Y536</accession>
<gene>
    <name evidence="1" type="ORF">SCHIN_v1c06190</name>
</gene>